<feature type="compositionally biased region" description="Polar residues" evidence="1">
    <location>
        <begin position="1"/>
        <end position="11"/>
    </location>
</feature>
<feature type="region of interest" description="Disordered" evidence="1">
    <location>
        <begin position="1"/>
        <end position="22"/>
    </location>
</feature>
<sequence>MSNQDRNYLTRSESKRRENRSVKRKKLDRLLNVLIAVVAVLIVINLYFIFSNKEDVAQNQAETTSESNQSPNPPQSSQPAVSTGEDEQKEPQQEEPNTNDIEQSGDFNGEQNGQSQSTNEESNVITGNNSSTTTVNSSSDPLVLEEIIDPNWQVTPTSQTGEHVSAYETGHIDYEEKLVTIRNAVNLTEGNVIYWSVKNNGSSDSAISVISSKDQAEKYRVTIQWIANQGWKPVKVEKLKQIDGTY</sequence>
<dbReference type="OrthoDB" id="2168558at2"/>
<reference evidence="4 5" key="1">
    <citation type="submission" date="2014-02" db="EMBL/GenBank/DDBJ databases">
        <title>Draft genome sequence of Lysinibacillus massiliensis CCUG 49529.</title>
        <authorList>
            <person name="Zhang F."/>
            <person name="Wang G."/>
            <person name="Zhang L."/>
        </authorList>
    </citation>
    <scope>NUCLEOTIDE SEQUENCE [LARGE SCALE GENOMIC DNA]</scope>
    <source>
        <strain evidence="4 5">CCUG 49529</strain>
    </source>
</reference>
<keyword evidence="2" id="KW-0472">Membrane</keyword>
<dbReference type="Proteomes" id="UP000030595">
    <property type="component" value="Unassembled WGS sequence"/>
</dbReference>
<gene>
    <name evidence="4" type="ORF">CD30_10235</name>
</gene>
<dbReference type="eggNOG" id="ENOG5032SIV">
    <property type="taxonomic scope" value="Bacteria"/>
</dbReference>
<keyword evidence="2" id="KW-1133">Transmembrane helix</keyword>
<evidence type="ECO:0000313" key="4">
    <source>
        <dbReference type="EMBL" id="KGR90729.1"/>
    </source>
</evidence>
<feature type="region of interest" description="Disordered" evidence="1">
    <location>
        <begin position="60"/>
        <end position="139"/>
    </location>
</feature>
<dbReference type="AlphaFoldDB" id="A0A0A3J152"/>
<keyword evidence="2" id="KW-0812">Transmembrane</keyword>
<comment type="caution">
    <text evidence="4">The sequence shown here is derived from an EMBL/GenBank/DDBJ whole genome shotgun (WGS) entry which is preliminary data.</text>
</comment>
<name>A0A0A3J152_9BACL</name>
<evidence type="ECO:0000313" key="5">
    <source>
        <dbReference type="Proteomes" id="UP000030595"/>
    </source>
</evidence>
<feature type="compositionally biased region" description="Low complexity" evidence="1">
    <location>
        <begin position="122"/>
        <end position="139"/>
    </location>
</feature>
<evidence type="ECO:0000256" key="1">
    <source>
        <dbReference type="SAM" id="MobiDB-lite"/>
    </source>
</evidence>
<dbReference type="RefSeq" id="WP_036176093.1">
    <property type="nucleotide sequence ID" value="NZ_AVCZ01000015.1"/>
</dbReference>
<evidence type="ECO:0000256" key="2">
    <source>
        <dbReference type="SAM" id="Phobius"/>
    </source>
</evidence>
<organism evidence="4 5">
    <name type="scientific">Ureibacillus massiliensis 4400831 = CIP 108448 = CCUG 49529</name>
    <dbReference type="NCBI Taxonomy" id="1211035"/>
    <lineage>
        <taxon>Bacteria</taxon>
        <taxon>Bacillati</taxon>
        <taxon>Bacillota</taxon>
        <taxon>Bacilli</taxon>
        <taxon>Bacillales</taxon>
        <taxon>Caryophanaceae</taxon>
        <taxon>Ureibacillus</taxon>
    </lineage>
</organism>
<evidence type="ECO:0000259" key="3">
    <source>
        <dbReference type="Pfam" id="PF07423"/>
    </source>
</evidence>
<accession>A0A0A3J152</accession>
<protein>
    <recommendedName>
        <fullName evidence="3">DUF1510 domain-containing protein</fullName>
    </recommendedName>
</protein>
<feature type="compositionally biased region" description="Basic and acidic residues" evidence="1">
    <location>
        <begin position="12"/>
        <end position="21"/>
    </location>
</feature>
<feature type="compositionally biased region" description="Polar residues" evidence="1">
    <location>
        <begin position="98"/>
        <end position="121"/>
    </location>
</feature>
<dbReference type="EMBL" id="JPVQ01000015">
    <property type="protein sequence ID" value="KGR90729.1"/>
    <property type="molecule type" value="Genomic_DNA"/>
</dbReference>
<feature type="domain" description="DUF1510" evidence="3">
    <location>
        <begin position="147"/>
        <end position="239"/>
    </location>
</feature>
<dbReference type="Pfam" id="PF07423">
    <property type="entry name" value="DUF1510"/>
    <property type="match status" value="1"/>
</dbReference>
<proteinExistence type="predicted"/>
<dbReference type="InterPro" id="IPR009988">
    <property type="entry name" value="DUF1510"/>
</dbReference>
<keyword evidence="5" id="KW-1185">Reference proteome</keyword>
<feature type="transmembrane region" description="Helical" evidence="2">
    <location>
        <begin position="30"/>
        <end position="50"/>
    </location>
</feature>